<keyword evidence="6 9" id="KW-0067">ATP-binding</keyword>
<evidence type="ECO:0000256" key="10">
    <source>
        <dbReference type="RuleBase" id="RU000304"/>
    </source>
</evidence>
<dbReference type="OrthoDB" id="10254671at2759"/>
<dbReference type="GO" id="GO:0005829">
    <property type="term" value="C:cytosol"/>
    <property type="evidence" value="ECO:0007669"/>
    <property type="project" value="TreeGrafter"/>
</dbReference>
<organism evidence="12 13">
    <name type="scientific">Tritrichomonas foetus</name>
    <dbReference type="NCBI Taxonomy" id="1144522"/>
    <lineage>
        <taxon>Eukaryota</taxon>
        <taxon>Metamonada</taxon>
        <taxon>Parabasalia</taxon>
        <taxon>Tritrichomonadida</taxon>
        <taxon>Tritrichomonadidae</taxon>
        <taxon>Tritrichomonas</taxon>
    </lineage>
</organism>
<dbReference type="GO" id="GO:0051726">
    <property type="term" value="P:regulation of cell cycle"/>
    <property type="evidence" value="ECO:0007669"/>
    <property type="project" value="TreeGrafter"/>
</dbReference>
<proteinExistence type="inferred from homology"/>
<comment type="catalytic activity">
    <reaction evidence="7">
        <text>L-threonyl-[protein] + ATP = O-phospho-L-threonyl-[protein] + ADP + H(+)</text>
        <dbReference type="Rhea" id="RHEA:46608"/>
        <dbReference type="Rhea" id="RHEA-COMP:11060"/>
        <dbReference type="Rhea" id="RHEA-COMP:11605"/>
        <dbReference type="ChEBI" id="CHEBI:15378"/>
        <dbReference type="ChEBI" id="CHEBI:30013"/>
        <dbReference type="ChEBI" id="CHEBI:30616"/>
        <dbReference type="ChEBI" id="CHEBI:61977"/>
        <dbReference type="ChEBI" id="CHEBI:456216"/>
        <dbReference type="EC" id="2.7.11.1"/>
    </reaction>
</comment>
<evidence type="ECO:0000256" key="7">
    <source>
        <dbReference type="ARBA" id="ARBA00047899"/>
    </source>
</evidence>
<dbReference type="PANTHER" id="PTHR24054">
    <property type="entry name" value="CASEIN KINASE II SUBUNIT ALPHA"/>
    <property type="match status" value="1"/>
</dbReference>
<dbReference type="FunFam" id="1.10.510.10:FF:000459">
    <property type="entry name" value="Casein kinase II subunit alpha"/>
    <property type="match status" value="1"/>
</dbReference>
<gene>
    <name evidence="12" type="ORF">TRFO_17956</name>
</gene>
<dbReference type="SUPFAM" id="SSF56112">
    <property type="entry name" value="Protein kinase-like (PK-like)"/>
    <property type="match status" value="1"/>
</dbReference>
<keyword evidence="4 9" id="KW-0547">Nucleotide-binding</keyword>
<dbReference type="Gene3D" id="3.30.200.20">
    <property type="entry name" value="Phosphorylase Kinase, domain 1"/>
    <property type="match status" value="1"/>
</dbReference>
<evidence type="ECO:0000256" key="4">
    <source>
        <dbReference type="ARBA" id="ARBA00022741"/>
    </source>
</evidence>
<dbReference type="Pfam" id="PF00069">
    <property type="entry name" value="Pkinase"/>
    <property type="match status" value="1"/>
</dbReference>
<accession>A0A1J4KMZ7</accession>
<evidence type="ECO:0000256" key="5">
    <source>
        <dbReference type="ARBA" id="ARBA00022777"/>
    </source>
</evidence>
<reference evidence="12" key="1">
    <citation type="submission" date="2016-10" db="EMBL/GenBank/DDBJ databases">
        <authorList>
            <person name="Benchimol M."/>
            <person name="Almeida L.G."/>
            <person name="Vasconcelos A.T."/>
            <person name="Perreira-Neves A."/>
            <person name="Rosa I.A."/>
            <person name="Tasca T."/>
            <person name="Bogo M.R."/>
            <person name="de Souza W."/>
        </authorList>
    </citation>
    <scope>NUCLEOTIDE SEQUENCE [LARGE SCALE GENOMIC DNA]</scope>
    <source>
        <strain evidence="12">K</strain>
    </source>
</reference>
<evidence type="ECO:0000256" key="3">
    <source>
        <dbReference type="ARBA" id="ARBA00022679"/>
    </source>
</evidence>
<dbReference type="GO" id="GO:0006357">
    <property type="term" value="P:regulation of transcription by RNA polymerase II"/>
    <property type="evidence" value="ECO:0007669"/>
    <property type="project" value="UniProtKB-ARBA"/>
</dbReference>
<name>A0A1J4KMZ7_9EUKA</name>
<evidence type="ECO:0000256" key="1">
    <source>
        <dbReference type="ARBA" id="ARBA00012513"/>
    </source>
</evidence>
<keyword evidence="13" id="KW-1185">Reference proteome</keyword>
<comment type="catalytic activity">
    <reaction evidence="8">
        <text>L-seryl-[protein] + ATP = O-phospho-L-seryl-[protein] + ADP + H(+)</text>
        <dbReference type="Rhea" id="RHEA:17989"/>
        <dbReference type="Rhea" id="RHEA-COMP:9863"/>
        <dbReference type="Rhea" id="RHEA-COMP:11604"/>
        <dbReference type="ChEBI" id="CHEBI:15378"/>
        <dbReference type="ChEBI" id="CHEBI:29999"/>
        <dbReference type="ChEBI" id="CHEBI:30616"/>
        <dbReference type="ChEBI" id="CHEBI:83421"/>
        <dbReference type="ChEBI" id="CHEBI:456216"/>
        <dbReference type="EC" id="2.7.11.1"/>
    </reaction>
</comment>
<keyword evidence="2 10" id="KW-0723">Serine/threonine-protein kinase</keyword>
<dbReference type="InterPro" id="IPR000719">
    <property type="entry name" value="Prot_kinase_dom"/>
</dbReference>
<feature type="binding site" evidence="9">
    <location>
        <position position="76"/>
    </location>
    <ligand>
        <name>ATP</name>
        <dbReference type="ChEBI" id="CHEBI:30616"/>
    </ligand>
</feature>
<dbReference type="EMBL" id="MLAK01000567">
    <property type="protein sequence ID" value="OHT12272.1"/>
    <property type="molecule type" value="Genomic_DNA"/>
</dbReference>
<dbReference type="PROSITE" id="PS50011">
    <property type="entry name" value="PROTEIN_KINASE_DOM"/>
    <property type="match status" value="1"/>
</dbReference>
<keyword evidence="5 12" id="KW-0418">Kinase</keyword>
<dbReference type="CDD" id="cd14132">
    <property type="entry name" value="STKc_CK2_alpha"/>
    <property type="match status" value="1"/>
</dbReference>
<dbReference type="GO" id="GO:0031981">
    <property type="term" value="C:nuclear lumen"/>
    <property type="evidence" value="ECO:0007669"/>
    <property type="project" value="UniProtKB-ARBA"/>
</dbReference>
<dbReference type="InterPro" id="IPR045216">
    <property type="entry name" value="CK2_alpha"/>
</dbReference>
<dbReference type="SMART" id="SM00220">
    <property type="entry name" value="S_TKc"/>
    <property type="match status" value="1"/>
</dbReference>
<sequence length="341" mass="39977">MKKGEEKGDSPFHLSPDLQYPQTKTIQFDQFQQQSDLALNFGNIDDYLLVERIGRGKYSTVFLGRRTKDDSPCVLKILKPVCLAKINKEIKILEELKGGPNVCELYDVVYDPESQSITLVMEYIENVDFRVLYDQFTLPDLKYYMYQILKCLKYAHSLGIMHRDIKPQNIMIDHSSRKVRIIDWGLADHFVPKTQYQVRVATIHYKAPELLFGYPYYDFSVDIWGLGCTFASLIFRRVPFFRGRDNNEMVWRLVSFFGSEEVDCYLKKFNIVLPTALQQKMVDHHRKSWNDLKNEKNEDMFDADAVDLLSKMLVIDHTMRITAEEAMKHKFFDGVRDDGDE</sequence>
<dbReference type="EC" id="2.7.11.1" evidence="1"/>
<evidence type="ECO:0000256" key="9">
    <source>
        <dbReference type="PROSITE-ProRule" id="PRU10141"/>
    </source>
</evidence>
<feature type="domain" description="Protein kinase" evidence="11">
    <location>
        <begin position="47"/>
        <end position="332"/>
    </location>
</feature>
<dbReference type="PROSITE" id="PS00108">
    <property type="entry name" value="PROTEIN_KINASE_ST"/>
    <property type="match status" value="1"/>
</dbReference>
<dbReference type="FunFam" id="3.30.200.20:FF:000088">
    <property type="entry name" value="Casein kinase II subunit alpha"/>
    <property type="match status" value="1"/>
</dbReference>
<dbReference type="InterPro" id="IPR011009">
    <property type="entry name" value="Kinase-like_dom_sf"/>
</dbReference>
<dbReference type="PANTHER" id="PTHR24054:SF0">
    <property type="entry name" value="CASEIN KINASE II SUBUNIT ALPHA"/>
    <property type="match status" value="1"/>
</dbReference>
<dbReference type="AlphaFoldDB" id="A0A1J4KMZ7"/>
<dbReference type="PROSITE" id="PS00107">
    <property type="entry name" value="PROTEIN_KINASE_ATP"/>
    <property type="match status" value="1"/>
</dbReference>
<dbReference type="Proteomes" id="UP000179807">
    <property type="component" value="Unassembled WGS sequence"/>
</dbReference>
<dbReference type="SMR" id="A0A1J4KMZ7"/>
<dbReference type="GO" id="GO:0005524">
    <property type="term" value="F:ATP binding"/>
    <property type="evidence" value="ECO:0007669"/>
    <property type="project" value="UniProtKB-UniRule"/>
</dbReference>
<evidence type="ECO:0000256" key="8">
    <source>
        <dbReference type="ARBA" id="ARBA00048679"/>
    </source>
</evidence>
<evidence type="ECO:0000256" key="6">
    <source>
        <dbReference type="ARBA" id="ARBA00022840"/>
    </source>
</evidence>
<dbReference type="Gene3D" id="1.10.510.10">
    <property type="entry name" value="Transferase(Phosphotransferase) domain 1"/>
    <property type="match status" value="1"/>
</dbReference>
<protein>
    <recommendedName>
        <fullName evidence="1">non-specific serine/threonine protein kinase</fullName>
        <ecNumber evidence="1">2.7.11.1</ecNumber>
    </recommendedName>
</protein>
<evidence type="ECO:0000259" key="11">
    <source>
        <dbReference type="PROSITE" id="PS50011"/>
    </source>
</evidence>
<evidence type="ECO:0000256" key="2">
    <source>
        <dbReference type="ARBA" id="ARBA00022527"/>
    </source>
</evidence>
<comment type="caution">
    <text evidence="12">The sequence shown here is derived from an EMBL/GenBank/DDBJ whole genome shotgun (WGS) entry which is preliminary data.</text>
</comment>
<dbReference type="InterPro" id="IPR008271">
    <property type="entry name" value="Ser/Thr_kinase_AS"/>
</dbReference>
<dbReference type="GeneID" id="94834593"/>
<evidence type="ECO:0000313" key="12">
    <source>
        <dbReference type="EMBL" id="OHT12272.1"/>
    </source>
</evidence>
<keyword evidence="3" id="KW-0808">Transferase</keyword>
<dbReference type="RefSeq" id="XP_068365408.1">
    <property type="nucleotide sequence ID" value="XM_068499889.1"/>
</dbReference>
<comment type="similarity">
    <text evidence="10">Belongs to the protein kinase superfamily.</text>
</comment>
<dbReference type="GO" id="GO:0005956">
    <property type="term" value="C:protein kinase CK2 complex"/>
    <property type="evidence" value="ECO:0007669"/>
    <property type="project" value="TreeGrafter"/>
</dbReference>
<dbReference type="GO" id="GO:0004674">
    <property type="term" value="F:protein serine/threonine kinase activity"/>
    <property type="evidence" value="ECO:0007669"/>
    <property type="project" value="UniProtKB-KW"/>
</dbReference>
<dbReference type="VEuPathDB" id="TrichDB:TRFO_17956"/>
<evidence type="ECO:0000313" key="13">
    <source>
        <dbReference type="Proteomes" id="UP000179807"/>
    </source>
</evidence>
<dbReference type="InterPro" id="IPR017441">
    <property type="entry name" value="Protein_kinase_ATP_BS"/>
</dbReference>